<evidence type="ECO:0000256" key="1">
    <source>
        <dbReference type="SAM" id="MobiDB-lite"/>
    </source>
</evidence>
<dbReference type="AlphaFoldDB" id="A0A2H4YB43"/>
<proteinExistence type="predicted"/>
<geneLocation type="mitochondrion" evidence="2"/>
<sequence>MYLAVLSNSLTKSMVMMKKFFSFLTFFLFTVLIILYSSSNITTTLPSKGLNTHHQILCSMDLNDQSSQPKTNDYPVTASTATTDLTKSG</sequence>
<reference evidence="2" key="1">
    <citation type="journal article" date="2018" name="Conserv Genet Resour">
        <title>The complete maternal mitochondrial genome of Acuticosta chinensis (Bivalvia: Unionoida: Unionidae).</title>
        <authorList>
            <person name="Wang Q."/>
            <person name="Li L."/>
            <person name="Wang C."/>
            <person name="Wei C."/>
            <person name="Feng R."/>
            <person name="Huang J."/>
        </authorList>
    </citation>
    <scope>NUCLEOTIDE SEQUENCE</scope>
</reference>
<dbReference type="EMBL" id="MF687347">
    <property type="protein sequence ID" value="AUD57235.1"/>
    <property type="molecule type" value="Genomic_DNA"/>
</dbReference>
<organism evidence="2">
    <name type="scientific">Acuticosta chinensis</name>
    <name type="common">Freshwater mussel</name>
    <name type="synonym">Unio chinensis</name>
    <dbReference type="NCBI Taxonomy" id="232576"/>
    <lineage>
        <taxon>Eukaryota</taxon>
        <taxon>Metazoa</taxon>
        <taxon>Spiralia</taxon>
        <taxon>Lophotrochozoa</taxon>
        <taxon>Mollusca</taxon>
        <taxon>Bivalvia</taxon>
        <taxon>Autobranchia</taxon>
        <taxon>Heteroconchia</taxon>
        <taxon>Palaeoheterodonta</taxon>
        <taxon>Unionida</taxon>
        <taxon>Unionoidea</taxon>
        <taxon>Unionidae</taxon>
        <taxon>Unioninae</taxon>
        <taxon>Acuticosta</taxon>
    </lineage>
</organism>
<feature type="compositionally biased region" description="Polar residues" evidence="1">
    <location>
        <begin position="77"/>
        <end position="89"/>
    </location>
</feature>
<protein>
    <submittedName>
        <fullName evidence="2">F-ORF</fullName>
    </submittedName>
</protein>
<keyword evidence="2" id="KW-0496">Mitochondrion</keyword>
<name>A0A2H4YB43_ACUCH</name>
<evidence type="ECO:0000313" key="2">
    <source>
        <dbReference type="EMBL" id="AUD57235.1"/>
    </source>
</evidence>
<accession>A0A2H4YB43</accession>
<gene>
    <name evidence="2" type="primary">FORF</name>
</gene>
<feature type="region of interest" description="Disordered" evidence="1">
    <location>
        <begin position="64"/>
        <end position="89"/>
    </location>
</feature>